<evidence type="ECO:0000313" key="2">
    <source>
        <dbReference type="Proteomes" id="UP001558850"/>
    </source>
</evidence>
<sequence length="540" mass="59488">MTLNSLPAWNSLQTHYGQIRDARLRDWFAPENDPAPTRAERFTLAGGGLAADFSKNRITDETLQLLVQLAREANVEKRRDAMFAGDIVNPTEGRAVLHTALRASSPTAPFYGKVQAERAKMAAFADKVRNGDWKGYTGKRIRHVVNIGIGGSDLGPKMVVHALHRLATPDISTHFVSNVDGADLYRVLTQIDPEETLAIIVSKTFTTLETMTNANSLRDWFIEKGCPQNELAKHFVGVSANPAEVVKFGIAQDNVFEMWDWVGGRYSLWSAVGLSIMIAIGPKQFDELLAGANDMDEHFRSAPLERNLPVLMGMIGIWYRNFFGSQSYLVAPYSEALHYLPSYLQQLEMESNGKQACLDGSFVSYDTSAVTWGEPGTNGQHAFFQMLHQGPTIVPIDFVAVLTPEHPLASHHPKLLANCFAQSEALMLGRTREEAEKVAGPDKPELAPHIMFPGNRPTTTLLVDALTARSLGALIALYEHKVLVQGTVWNINSFDQWGVELGKILGKVVEADLNAASVDEKKHDSSTSALIARARSALKR</sequence>
<reference evidence="1" key="1">
    <citation type="submission" date="2024-07" db="EMBL/GenBank/DDBJ databases">
        <title>A survey of Mimosa microsymbionts across Brazilian biomes reveals a high diversity of Paraburkholderia nodulating endemic species, but also that Cupriavidus is common as a symbiont of widespread species.</title>
        <authorList>
            <person name="Rouws L."/>
            <person name="Barauna A."/>
            <person name="Beukes C."/>
            <person name="Rouws J.R.C."/>
            <person name="De Faria S.M."/>
            <person name="Gross E."/>
            <person name="Bueno Dos Reis Junior F."/>
            <person name="Simon M.F."/>
            <person name="Maluk M."/>
            <person name="Odee D.W."/>
            <person name="Kenicer G."/>
            <person name="Young J.P.W."/>
            <person name="Reis V.M."/>
            <person name="Zilli J."/>
            <person name="James E.K."/>
        </authorList>
    </citation>
    <scope>NUCLEOTIDE SEQUENCE</scope>
    <source>
        <strain evidence="1">EG181B</strain>
    </source>
</reference>
<organism evidence="1 2">
    <name type="scientific">Paraburkholderia phymatum</name>
    <dbReference type="NCBI Taxonomy" id="148447"/>
    <lineage>
        <taxon>Bacteria</taxon>
        <taxon>Pseudomonadati</taxon>
        <taxon>Pseudomonadota</taxon>
        <taxon>Betaproteobacteria</taxon>
        <taxon>Burkholderiales</taxon>
        <taxon>Burkholderiaceae</taxon>
        <taxon>Paraburkholderia</taxon>
    </lineage>
</organism>
<dbReference type="Proteomes" id="UP001558850">
    <property type="component" value="Unassembled WGS sequence"/>
</dbReference>
<evidence type="ECO:0000313" key="1">
    <source>
        <dbReference type="EMBL" id="MEX3934643.1"/>
    </source>
</evidence>
<dbReference type="EMBL" id="JBFRCH010000014">
    <property type="protein sequence ID" value="MEX3934643.1"/>
    <property type="molecule type" value="Genomic_DNA"/>
</dbReference>
<comment type="caution">
    <text evidence="1">The sequence shown here is derived from an EMBL/GenBank/DDBJ whole genome shotgun (WGS) entry which is preliminary data.</text>
</comment>
<proteinExistence type="predicted"/>
<dbReference type="EC" id="5.3.1.9" evidence="1"/>
<keyword evidence="2" id="KW-1185">Reference proteome</keyword>
<keyword evidence="1" id="KW-0413">Isomerase</keyword>
<protein>
    <submittedName>
        <fullName evidence="1">Glucose-6-phosphate isomerase</fullName>
        <ecNumber evidence="1">5.3.1.9</ecNumber>
    </submittedName>
</protein>
<gene>
    <name evidence="1" type="primary">pgi</name>
    <name evidence="1" type="ORF">AB4Y32_23120</name>
</gene>
<accession>A0ACC6U4S2</accession>
<name>A0ACC6U4S2_9BURK</name>